<feature type="transmembrane region" description="Helical" evidence="1">
    <location>
        <begin position="291"/>
        <end position="319"/>
    </location>
</feature>
<feature type="transmembrane region" description="Helical" evidence="1">
    <location>
        <begin position="203"/>
        <end position="223"/>
    </location>
</feature>
<evidence type="ECO:0000313" key="3">
    <source>
        <dbReference type="Proteomes" id="UP000019277"/>
    </source>
</evidence>
<dbReference type="EMBL" id="AYXG01000111">
    <property type="protein sequence ID" value="EWC61423.1"/>
    <property type="molecule type" value="Genomic_DNA"/>
</dbReference>
<dbReference type="AlphaFoldDB" id="W7IM27"/>
<accession>W7IM27</accession>
<feature type="transmembrane region" description="Helical" evidence="1">
    <location>
        <begin position="175"/>
        <end position="191"/>
    </location>
</feature>
<gene>
    <name evidence="2" type="ORF">UO65_3276</name>
</gene>
<dbReference type="eggNOG" id="COG0531">
    <property type="taxonomic scope" value="Bacteria"/>
</dbReference>
<dbReference type="Gene3D" id="1.20.1740.10">
    <property type="entry name" value="Amino acid/polyamine transporter I"/>
    <property type="match status" value="1"/>
</dbReference>
<protein>
    <submittedName>
        <fullName evidence="2">Amino acid transporter</fullName>
    </submittedName>
</protein>
<proteinExistence type="predicted"/>
<feature type="transmembrane region" description="Helical" evidence="1">
    <location>
        <begin position="78"/>
        <end position="103"/>
    </location>
</feature>
<organism evidence="2 3">
    <name type="scientific">Actinokineospora spheciospongiae</name>
    <dbReference type="NCBI Taxonomy" id="909613"/>
    <lineage>
        <taxon>Bacteria</taxon>
        <taxon>Bacillati</taxon>
        <taxon>Actinomycetota</taxon>
        <taxon>Actinomycetes</taxon>
        <taxon>Pseudonocardiales</taxon>
        <taxon>Pseudonocardiaceae</taxon>
        <taxon>Actinokineospora</taxon>
    </lineage>
</organism>
<dbReference type="Proteomes" id="UP000019277">
    <property type="component" value="Unassembled WGS sequence"/>
</dbReference>
<sequence length="385" mass="37640">MGTRIGVLPLLAGAVVTAALVAVGPAAAVAGWWSLAALGLAGLVSVLTAVSHADLLAQSPTGDRDAHVRERLGLVPARLSGLLSVVGRVVAAAAVAGAAGTYLWPARPAYAAVALLVVVTALVVAPPAVPPAVTRIAWAVVLLTVVGFAVVGLAIAPADAAVTVAAGAPGTDDPTGVLSAAGLLTLGFLGFERAGTARTAVPVVLAALLVSLGVAVVVLRQLGGPRAALSPTPLRDALAAADGAVLDPLLTLGLALGAVLVVRALLDGALCAARDLAEHGELPGAARHHALAVAVLAVGASVALAPALLAEVAACLLLGHAAFVNSAARSLPRHDRSSWVRTGCCGLVLSVVVGVNISIPALATAAGVLLLGGGALWAHRTRAVT</sequence>
<feature type="transmembrane region" description="Helical" evidence="1">
    <location>
        <begin position="109"/>
        <end position="129"/>
    </location>
</feature>
<feature type="transmembrane region" description="Helical" evidence="1">
    <location>
        <begin position="339"/>
        <end position="372"/>
    </location>
</feature>
<dbReference type="STRING" id="909613.UO65_3276"/>
<keyword evidence="1" id="KW-1133">Transmembrane helix</keyword>
<evidence type="ECO:0000313" key="2">
    <source>
        <dbReference type="EMBL" id="EWC61423.1"/>
    </source>
</evidence>
<keyword evidence="1" id="KW-0812">Transmembrane</keyword>
<comment type="caution">
    <text evidence="2">The sequence shown here is derived from an EMBL/GenBank/DDBJ whole genome shotgun (WGS) entry which is preliminary data.</text>
</comment>
<evidence type="ECO:0000256" key="1">
    <source>
        <dbReference type="SAM" id="Phobius"/>
    </source>
</evidence>
<reference evidence="2 3" key="1">
    <citation type="journal article" date="2014" name="Genome Announc.">
        <title>Draft Genome Sequence of the Antitrypanosomally Active Sponge-Associated Bacterium Actinokineospora sp. Strain EG49.</title>
        <authorList>
            <person name="Harjes J."/>
            <person name="Ryu T."/>
            <person name="Abdelmohsen U.R."/>
            <person name="Moitinho-Silva L."/>
            <person name="Horn H."/>
            <person name="Ravasi T."/>
            <person name="Hentschel U."/>
        </authorList>
    </citation>
    <scope>NUCLEOTIDE SEQUENCE [LARGE SCALE GENOMIC DNA]</scope>
    <source>
        <strain evidence="2 3">EG49</strain>
    </source>
</reference>
<feature type="transmembrane region" description="Helical" evidence="1">
    <location>
        <begin position="136"/>
        <end position="155"/>
    </location>
</feature>
<keyword evidence="3" id="KW-1185">Reference proteome</keyword>
<feature type="transmembrane region" description="Helical" evidence="1">
    <location>
        <begin position="243"/>
        <end position="266"/>
    </location>
</feature>
<keyword evidence="1" id="KW-0472">Membrane</keyword>
<feature type="transmembrane region" description="Helical" evidence="1">
    <location>
        <begin position="38"/>
        <end position="57"/>
    </location>
</feature>
<name>W7IM27_9PSEU</name>